<proteinExistence type="predicted"/>
<organism evidence="1 2">
    <name type="scientific">Lacticaseibacillus paracasei N1115</name>
    <dbReference type="NCBI Taxonomy" id="1446494"/>
    <lineage>
        <taxon>Bacteria</taxon>
        <taxon>Bacillati</taxon>
        <taxon>Bacillota</taxon>
        <taxon>Bacilli</taxon>
        <taxon>Lactobacillales</taxon>
        <taxon>Lactobacillaceae</taxon>
        <taxon>Lacticaseibacillus</taxon>
    </lineage>
</organism>
<name>A0A806LM94_LACPA</name>
<evidence type="ECO:0008006" key="3">
    <source>
        <dbReference type="Google" id="ProtNLM"/>
    </source>
</evidence>
<reference evidence="1 2" key="1">
    <citation type="journal article" date="2014" name="Genome Announc.">
        <title>Whole Genome Sequence of the Probiotic Strain Lactobacillus paracasei N1115, Isolated from Traditional Chinese Fermented Milk.</title>
        <authorList>
            <person name="Wang S."/>
            <person name="Zhu H."/>
            <person name="He F."/>
            <person name="Luo Y."/>
            <person name="Kang Z."/>
            <person name="Lu C."/>
            <person name="Feng L."/>
            <person name="Lu X."/>
            <person name="Xue Y."/>
            <person name="Wang H."/>
        </authorList>
    </citation>
    <scope>NUCLEOTIDE SEQUENCE [LARGE SCALE GENOMIC DNA]</scope>
    <source>
        <strain evidence="1 2">N1115</strain>
    </source>
</reference>
<gene>
    <name evidence="1" type="ORF">AF91_03920</name>
</gene>
<dbReference type="InterPro" id="IPR021398">
    <property type="entry name" value="DUF3037"/>
</dbReference>
<dbReference type="Pfam" id="PF11236">
    <property type="entry name" value="DUF3037"/>
    <property type="match status" value="1"/>
</dbReference>
<dbReference type="RefSeq" id="WP_025376031.1">
    <property type="nucleotide sequence ID" value="NZ_CP007122.1"/>
</dbReference>
<protein>
    <recommendedName>
        <fullName evidence="3">DUF3037 domain-containing protein</fullName>
    </recommendedName>
</protein>
<dbReference type="AlphaFoldDB" id="A0A806LM94"/>
<sequence length="282" mass="32823">MQDNSYVLYYSVLQYIPSSIRQESMNVGIAFHSPEEKYSEFHQIRLTKRLSSFDDEYDAAFFRIIMDSLHYDLDFPVKNSRKSLDELSLDENLQRFDDIDSASFLADRTAYLANEFQFLPVQQIETDKTRVQEDIDALTKTYLYYDRPKSDRITAAEVRKLLSRQVRSIHFKPSTNPQILGDFDKKPIFDYKIGESFIKAISFDYKSSSTMARELKSTLYDLQNAIEFDDVKKIKLVVNDDYTESAPNASKQFNQIIQGAEEKSKVKIDIVPLTKFTSSNFN</sequence>
<evidence type="ECO:0000313" key="2">
    <source>
        <dbReference type="Proteomes" id="UP000019441"/>
    </source>
</evidence>
<dbReference type="KEGG" id="lpq:AF91_03920"/>
<evidence type="ECO:0000313" key="1">
    <source>
        <dbReference type="EMBL" id="AHJ34417.1"/>
    </source>
</evidence>
<dbReference type="EMBL" id="CP007122">
    <property type="protein sequence ID" value="AHJ34417.1"/>
    <property type="molecule type" value="Genomic_DNA"/>
</dbReference>
<accession>A0A806LM94</accession>
<dbReference type="Proteomes" id="UP000019441">
    <property type="component" value="Chromosome"/>
</dbReference>